<comment type="caution">
    <text evidence="2">The sequence shown here is derived from an EMBL/GenBank/DDBJ whole genome shotgun (WGS) entry which is preliminary data.</text>
</comment>
<feature type="transmembrane region" description="Helical" evidence="1">
    <location>
        <begin position="561"/>
        <end position="581"/>
    </location>
</feature>
<dbReference type="RefSeq" id="WP_377800504.1">
    <property type="nucleotide sequence ID" value="NZ_JBHSLW010000037.1"/>
</dbReference>
<evidence type="ECO:0008006" key="4">
    <source>
        <dbReference type="Google" id="ProtNLM"/>
    </source>
</evidence>
<keyword evidence="1" id="KW-0812">Transmembrane</keyword>
<keyword evidence="3" id="KW-1185">Reference proteome</keyword>
<dbReference type="Proteomes" id="UP001596053">
    <property type="component" value="Unassembled WGS sequence"/>
</dbReference>
<dbReference type="Gene3D" id="3.40.50.1820">
    <property type="entry name" value="alpha/beta hydrolase"/>
    <property type="match status" value="1"/>
</dbReference>
<accession>A0ABW0IV34</accession>
<sequence>MSATTETATQAGQNKPAAYTAVVYFHGMGSQRRYEETSHLVDQIDRYLGNRARAGDQLGQLRSIKARVEPLHPKLGQSGTVSHLRAKLVDPPLEPDNRSLRFYEVYWAPIMAEQKSPWGVLKWIFRQPFRPLDTLNSPWRERQRLRRAVFAAMFEGEHATATPEQKQDYRDLLELYDDFDRADQAFPAGSFDDFLSFIREHPSVAPDAGVRLQLLARRWQSQYRQDEVRNAVLLATMALALLLLGGGALLGIFVALKAVLGLELVPQSALPFAADWKSVLAVAGFLAAALGLTRFLSDYMGDVQAWATYEETDAKHMARSKVIDRSLEVLSHVLLDDACTRVAVVAHSLGTSVAHDALLALSRRNRAYNPADPMTGMVDLSKIEHFVTMGSPIDKIEYFFESYVSNSHRYKRVVEDLRGDIGTEPFKHNTKPFIHWINFWDEGDPISGPLHSPASAKDFAQRVDNIHVASYRFPMPAASHAGYFHHRTVIDCLYRVIGLRAASFQTLTLPGPKQQYPYESVYLGPGEPLGARMPFVVMALAIPWLALLAIVLGLLGAVQLAFAAGGLGVTFLVLLAIGLIASRAQGHRMPI</sequence>
<feature type="transmembrane region" description="Helical" evidence="1">
    <location>
        <begin position="231"/>
        <end position="256"/>
    </location>
</feature>
<dbReference type="EMBL" id="JBHSLW010000037">
    <property type="protein sequence ID" value="MFC5422221.1"/>
    <property type="molecule type" value="Genomic_DNA"/>
</dbReference>
<organism evidence="2 3">
    <name type="scientific">Bosea eneae</name>
    <dbReference type="NCBI Taxonomy" id="151454"/>
    <lineage>
        <taxon>Bacteria</taxon>
        <taxon>Pseudomonadati</taxon>
        <taxon>Pseudomonadota</taxon>
        <taxon>Alphaproteobacteria</taxon>
        <taxon>Hyphomicrobiales</taxon>
        <taxon>Boseaceae</taxon>
        <taxon>Bosea</taxon>
    </lineage>
</organism>
<reference evidence="3" key="1">
    <citation type="journal article" date="2019" name="Int. J. Syst. Evol. Microbiol.">
        <title>The Global Catalogue of Microorganisms (GCM) 10K type strain sequencing project: providing services to taxonomists for standard genome sequencing and annotation.</title>
        <authorList>
            <consortium name="The Broad Institute Genomics Platform"/>
            <consortium name="The Broad Institute Genome Sequencing Center for Infectious Disease"/>
            <person name="Wu L."/>
            <person name="Ma J."/>
        </authorList>
    </citation>
    <scope>NUCLEOTIDE SEQUENCE [LARGE SCALE GENOMIC DNA]</scope>
    <source>
        <strain evidence="3">NCAIM B.01391</strain>
    </source>
</reference>
<evidence type="ECO:0000256" key="1">
    <source>
        <dbReference type="SAM" id="Phobius"/>
    </source>
</evidence>
<protein>
    <recommendedName>
        <fullName evidence="4">Alpha/beta hydrolase</fullName>
    </recommendedName>
</protein>
<proteinExistence type="predicted"/>
<evidence type="ECO:0000313" key="2">
    <source>
        <dbReference type="EMBL" id="MFC5422221.1"/>
    </source>
</evidence>
<name>A0ABW0IV34_9HYPH</name>
<dbReference type="SUPFAM" id="SSF53474">
    <property type="entry name" value="alpha/beta-Hydrolases"/>
    <property type="match status" value="1"/>
</dbReference>
<dbReference type="InterPro" id="IPR029058">
    <property type="entry name" value="AB_hydrolase_fold"/>
</dbReference>
<keyword evidence="1" id="KW-1133">Transmembrane helix</keyword>
<gene>
    <name evidence="2" type="ORF">ACFPOB_21885</name>
</gene>
<feature type="transmembrane region" description="Helical" evidence="1">
    <location>
        <begin position="535"/>
        <end position="555"/>
    </location>
</feature>
<evidence type="ECO:0000313" key="3">
    <source>
        <dbReference type="Proteomes" id="UP001596053"/>
    </source>
</evidence>
<feature type="transmembrane region" description="Helical" evidence="1">
    <location>
        <begin position="276"/>
        <end position="296"/>
    </location>
</feature>
<keyword evidence="1" id="KW-0472">Membrane</keyword>